<sequence length="878" mass="91949">MTAPADTSSTYALLTDGRTVEIRVASAADLAGVVDLHRRMSPESHYLRFFGTNPRMPLDIAERICVAPEVAGHALVACLDGRIVGVAHHEPPDRDGVAEIAIVVGDDLHHRGVGTLLVEHLASRARAHGVTAFRAEVLGQNRAILQLFADAGLHATGVAEAGVITLTVPLDVDDRYLDAVAERERLSDVESLRPLLRPATVAVIGAGRDERSVGHLILRNARAAGFPGRLYAVNPKATAVAGVDCYPSVLDVPQTPDLAVVAVPAPAVGGVAEQCGARGVRALVVVTSGFDASAGAELLATCRRHGMRLVGPNCFGIADTTAKLDLTFGARRPRPGHAGIVVQSGGVGIALLEHLDRLELGMSSFVSVGDKYDISGNDLMRWWESDGATRFGILYLESFGNPRKFSRVARRLARTMPLLTVLAGRSDAGQRAAVSHTAATATPAATREALFRQAGVITTTTLNELVDTIALIGHQPLPAGYRVAVVSNAGGAGVLAADACTDAGLSVAALADETQRRLRSLLPAGAACAGPVDTTAAVPAELFGRCVDLVAAAEEVDAVVAVTVPTAVSDPAAGVRPVAGKPIAAVAIDQAETVLMRHGVPWYAGPEAAAWALRRAADHASWLTRPEGREPVLTGLDQTRAARIVDEALAGRPGGDWLETAAALELVGCYGIPMVDWRRVTTEDAAARAAADLGGAVALKADVAGVVHKSDAGAVALGLATDREIRSAFREMSDRFGDGLRGVLVQRMAADGVEVLAGVVQEPTFGPLVVFGSGGVTTDVLADRAARLAPLTDVDAAELVRAPRIAAVLRGYRSHPSVDLAGLEELLVRLARLAIEHPEIAEIDLNPVIARPDGMVVVDARVRVEPWPSWDPFLRRLR</sequence>
<dbReference type="OrthoDB" id="190266at2"/>
<keyword evidence="6" id="KW-1185">Reference proteome</keyword>
<dbReference type="GO" id="GO:0005524">
    <property type="term" value="F:ATP binding"/>
    <property type="evidence" value="ECO:0007669"/>
    <property type="project" value="UniProtKB-KW"/>
</dbReference>
<dbReference type="SUPFAM" id="SSF52210">
    <property type="entry name" value="Succinyl-CoA synthetase domains"/>
    <property type="match status" value="2"/>
</dbReference>
<dbReference type="PANTHER" id="PTHR43334:SF1">
    <property type="entry name" value="3-HYDROXYPROPIONATE--COA LIGASE [ADP-FORMING]"/>
    <property type="match status" value="1"/>
</dbReference>
<organism evidence="5 6">
    <name type="scientific">Jiangella rhizosphaerae</name>
    <dbReference type="NCBI Taxonomy" id="2293569"/>
    <lineage>
        <taxon>Bacteria</taxon>
        <taxon>Bacillati</taxon>
        <taxon>Actinomycetota</taxon>
        <taxon>Actinomycetes</taxon>
        <taxon>Jiangellales</taxon>
        <taxon>Jiangellaceae</taxon>
        <taxon>Jiangella</taxon>
    </lineage>
</organism>
<dbReference type="InterPro" id="IPR013815">
    <property type="entry name" value="ATP_grasp_subdomain_1"/>
</dbReference>
<dbReference type="Gene3D" id="3.30.1490.20">
    <property type="entry name" value="ATP-grasp fold, A domain"/>
    <property type="match status" value="1"/>
</dbReference>
<dbReference type="Gene3D" id="3.30.470.20">
    <property type="entry name" value="ATP-grasp fold, B domain"/>
    <property type="match status" value="1"/>
</dbReference>
<evidence type="ECO:0000256" key="2">
    <source>
        <dbReference type="ARBA" id="ARBA00022741"/>
    </source>
</evidence>
<protein>
    <submittedName>
        <fullName evidence="5">GNAT family N-acetyltransferase</fullName>
    </submittedName>
</protein>
<accession>A0A418KL44</accession>
<dbReference type="Gene3D" id="3.40.630.30">
    <property type="match status" value="1"/>
</dbReference>
<dbReference type="Pfam" id="PF00583">
    <property type="entry name" value="Acetyltransf_1"/>
    <property type="match status" value="1"/>
</dbReference>
<feature type="domain" description="N-acetyltransferase" evidence="4">
    <location>
        <begin position="20"/>
        <end position="171"/>
    </location>
</feature>
<dbReference type="AlphaFoldDB" id="A0A418KL44"/>
<proteinExistence type="predicted"/>
<keyword evidence="2" id="KW-0547">Nucleotide-binding</keyword>
<evidence type="ECO:0000256" key="3">
    <source>
        <dbReference type="ARBA" id="ARBA00022840"/>
    </source>
</evidence>
<dbReference type="InterPro" id="IPR016181">
    <property type="entry name" value="Acyl_CoA_acyltransferase"/>
</dbReference>
<dbReference type="Pfam" id="PF19045">
    <property type="entry name" value="Ligase_CoA_2"/>
    <property type="match status" value="1"/>
</dbReference>
<dbReference type="Gene3D" id="3.40.50.720">
    <property type="entry name" value="NAD(P)-binding Rossmann-like Domain"/>
    <property type="match status" value="1"/>
</dbReference>
<dbReference type="RefSeq" id="WP_119661941.1">
    <property type="nucleotide sequence ID" value="NZ_QUAL01000190.1"/>
</dbReference>
<dbReference type="InterPro" id="IPR000182">
    <property type="entry name" value="GNAT_dom"/>
</dbReference>
<dbReference type="InterPro" id="IPR051538">
    <property type="entry name" value="Acyl-CoA_Synth/Transferase"/>
</dbReference>
<dbReference type="SUPFAM" id="SSF55729">
    <property type="entry name" value="Acyl-CoA N-acyltransferases (Nat)"/>
    <property type="match status" value="1"/>
</dbReference>
<evidence type="ECO:0000256" key="1">
    <source>
        <dbReference type="ARBA" id="ARBA00022598"/>
    </source>
</evidence>
<dbReference type="Gene3D" id="3.40.50.261">
    <property type="entry name" value="Succinyl-CoA synthetase domains"/>
    <property type="match status" value="2"/>
</dbReference>
<dbReference type="SMART" id="SM00881">
    <property type="entry name" value="CoA_binding"/>
    <property type="match status" value="1"/>
</dbReference>
<dbReference type="SUPFAM" id="SSF51735">
    <property type="entry name" value="NAD(P)-binding Rossmann-fold domains"/>
    <property type="match status" value="1"/>
</dbReference>
<dbReference type="InterPro" id="IPR036291">
    <property type="entry name" value="NAD(P)-bd_dom_sf"/>
</dbReference>
<dbReference type="GO" id="GO:0043758">
    <property type="term" value="F:acetate-CoA ligase (ADP-forming) activity"/>
    <property type="evidence" value="ECO:0007669"/>
    <property type="project" value="InterPro"/>
</dbReference>
<evidence type="ECO:0000259" key="4">
    <source>
        <dbReference type="PROSITE" id="PS51186"/>
    </source>
</evidence>
<dbReference type="Pfam" id="PF13380">
    <property type="entry name" value="CoA_binding_2"/>
    <property type="match status" value="1"/>
</dbReference>
<evidence type="ECO:0000313" key="5">
    <source>
        <dbReference type="EMBL" id="RIQ18251.1"/>
    </source>
</evidence>
<dbReference type="InterPro" id="IPR043938">
    <property type="entry name" value="Ligase_CoA_dom"/>
</dbReference>
<dbReference type="PROSITE" id="PS51186">
    <property type="entry name" value="GNAT"/>
    <property type="match status" value="1"/>
</dbReference>
<keyword evidence="5" id="KW-0808">Transferase</keyword>
<dbReference type="CDD" id="cd04301">
    <property type="entry name" value="NAT_SF"/>
    <property type="match status" value="1"/>
</dbReference>
<dbReference type="EMBL" id="QUAL01000190">
    <property type="protein sequence ID" value="RIQ18251.1"/>
    <property type="molecule type" value="Genomic_DNA"/>
</dbReference>
<comment type="caution">
    <text evidence="5">The sequence shown here is derived from an EMBL/GenBank/DDBJ whole genome shotgun (WGS) entry which is preliminary data.</text>
</comment>
<dbReference type="Pfam" id="PF13607">
    <property type="entry name" value="Succ_CoA_lig"/>
    <property type="match status" value="1"/>
</dbReference>
<name>A0A418KL44_9ACTN</name>
<gene>
    <name evidence="5" type="ORF">DY240_21780</name>
</gene>
<dbReference type="SUPFAM" id="SSF56059">
    <property type="entry name" value="Glutathione synthetase ATP-binding domain-like"/>
    <property type="match status" value="1"/>
</dbReference>
<dbReference type="InterPro" id="IPR032875">
    <property type="entry name" value="Succ_CoA_lig_flav_dom"/>
</dbReference>
<dbReference type="Proteomes" id="UP000284057">
    <property type="component" value="Unassembled WGS sequence"/>
</dbReference>
<keyword evidence="3" id="KW-0067">ATP-binding</keyword>
<dbReference type="InterPro" id="IPR016102">
    <property type="entry name" value="Succinyl-CoA_synth-like"/>
</dbReference>
<dbReference type="Pfam" id="PF13549">
    <property type="entry name" value="ATP-grasp_5"/>
    <property type="match status" value="1"/>
</dbReference>
<evidence type="ECO:0000313" key="6">
    <source>
        <dbReference type="Proteomes" id="UP000284057"/>
    </source>
</evidence>
<dbReference type="InterPro" id="IPR003781">
    <property type="entry name" value="CoA-bd"/>
</dbReference>
<keyword evidence="1" id="KW-0436">Ligase</keyword>
<dbReference type="GO" id="GO:0016747">
    <property type="term" value="F:acyltransferase activity, transferring groups other than amino-acyl groups"/>
    <property type="evidence" value="ECO:0007669"/>
    <property type="project" value="InterPro"/>
</dbReference>
<dbReference type="PANTHER" id="PTHR43334">
    <property type="entry name" value="ACETATE--COA LIGASE [ADP-FORMING]"/>
    <property type="match status" value="1"/>
</dbReference>
<reference evidence="5 6" key="1">
    <citation type="submission" date="2018-09" db="EMBL/GenBank/DDBJ databases">
        <title>Isolation, diversity and antifungal activity of actinobacteria from wheat.</title>
        <authorList>
            <person name="Han C."/>
        </authorList>
    </citation>
    <scope>NUCLEOTIDE SEQUENCE [LARGE SCALE GENOMIC DNA]</scope>
    <source>
        <strain evidence="5 6">NEAU-YY265</strain>
    </source>
</reference>